<dbReference type="Pfam" id="PF13581">
    <property type="entry name" value="HATPase_c_2"/>
    <property type="match status" value="1"/>
</dbReference>
<evidence type="ECO:0000256" key="3">
    <source>
        <dbReference type="ARBA" id="ARBA00023012"/>
    </source>
</evidence>
<dbReference type="PANTHER" id="PTHR24421">
    <property type="entry name" value="NITRATE/NITRITE SENSOR PROTEIN NARX-RELATED"/>
    <property type="match status" value="1"/>
</dbReference>
<comment type="caution">
    <text evidence="6">The sequence shown here is derived from an EMBL/GenBank/DDBJ whole genome shotgun (WGS) entry which is preliminary data.</text>
</comment>
<organism evidence="6 7">
    <name type="scientific">Nocardia jiangsuensis</name>
    <dbReference type="NCBI Taxonomy" id="1691563"/>
    <lineage>
        <taxon>Bacteria</taxon>
        <taxon>Bacillati</taxon>
        <taxon>Actinomycetota</taxon>
        <taxon>Actinomycetes</taxon>
        <taxon>Mycobacteriales</taxon>
        <taxon>Nocardiaceae</taxon>
        <taxon>Nocardia</taxon>
    </lineage>
</organism>
<dbReference type="RefSeq" id="WP_378613240.1">
    <property type="nucleotide sequence ID" value="NZ_JBHSAX010000014.1"/>
</dbReference>
<keyword evidence="4" id="KW-0472">Membrane</keyword>
<keyword evidence="3" id="KW-0902">Two-component regulatory system</keyword>
<dbReference type="InterPro" id="IPR003594">
    <property type="entry name" value="HATPase_dom"/>
</dbReference>
<reference evidence="7" key="1">
    <citation type="journal article" date="2019" name="Int. J. Syst. Evol. Microbiol.">
        <title>The Global Catalogue of Microorganisms (GCM) 10K type strain sequencing project: providing services to taxonomists for standard genome sequencing and annotation.</title>
        <authorList>
            <consortium name="The Broad Institute Genomics Platform"/>
            <consortium name="The Broad Institute Genome Sequencing Center for Infectious Disease"/>
            <person name="Wu L."/>
            <person name="Ma J."/>
        </authorList>
    </citation>
    <scope>NUCLEOTIDE SEQUENCE [LARGE SCALE GENOMIC DNA]</scope>
    <source>
        <strain evidence="7">CGMCC 4.7330</strain>
    </source>
</reference>
<accession>A0ABV8DTQ8</accession>
<protein>
    <submittedName>
        <fullName evidence="6">Sensor histidine kinase</fullName>
    </submittedName>
</protein>
<evidence type="ECO:0000256" key="4">
    <source>
        <dbReference type="SAM" id="Phobius"/>
    </source>
</evidence>
<sequence length="391" mass="40961">MAADSAPPGEVSTELRMKRLFARFVAFGYLAYFLVLASDIADSARSTSAWWLPLAVVAVFAPALGLVVAAAPERPHRLGLAVSAAAAGFLLAVATWPLAWDGREVDIDHGVWLSTIPGLPALAVAIVWPPLPTIALLATTIVGAQLVNAVLRVNPPNIFVEIPWSFSFTLLYTCAALMALRTARLLDRTRSSAEATAATASAREAQQVERARIDGLTHDWVMSALLAVGRTPDDPGVVRQAEEAIRQVEQLRSEGLSDAPFDAEAAAAHLRSAAAAVDAQLGIELEVVSASSYPAEVVRAMGAALAEALRNSLRHAGSDADRAVALRVEPRSLTAVVTDDGRGFDPAAVPPERLGVSIGIQGRMRQLPGGAAAVTSAPGVGTSVRLTWQAA</sequence>
<feature type="domain" description="Histidine kinase/HSP90-like ATPase" evidence="5">
    <location>
        <begin position="286"/>
        <end position="354"/>
    </location>
</feature>
<evidence type="ECO:0000256" key="2">
    <source>
        <dbReference type="ARBA" id="ARBA00022777"/>
    </source>
</evidence>
<gene>
    <name evidence="6" type="ORF">ACFO0B_15995</name>
</gene>
<proteinExistence type="predicted"/>
<feature type="transmembrane region" description="Helical" evidence="4">
    <location>
        <begin position="78"/>
        <end position="99"/>
    </location>
</feature>
<evidence type="ECO:0000313" key="7">
    <source>
        <dbReference type="Proteomes" id="UP001595696"/>
    </source>
</evidence>
<dbReference type="PANTHER" id="PTHR24421:SF61">
    <property type="entry name" value="OXYGEN SENSOR HISTIDINE KINASE NREB"/>
    <property type="match status" value="1"/>
</dbReference>
<dbReference type="Gene3D" id="3.30.565.10">
    <property type="entry name" value="Histidine kinase-like ATPase, C-terminal domain"/>
    <property type="match status" value="1"/>
</dbReference>
<dbReference type="GO" id="GO:0016301">
    <property type="term" value="F:kinase activity"/>
    <property type="evidence" value="ECO:0007669"/>
    <property type="project" value="UniProtKB-KW"/>
</dbReference>
<keyword evidence="4" id="KW-1133">Transmembrane helix</keyword>
<dbReference type="EMBL" id="JBHSAX010000014">
    <property type="protein sequence ID" value="MFC3963492.1"/>
    <property type="molecule type" value="Genomic_DNA"/>
</dbReference>
<dbReference type="InterPro" id="IPR050482">
    <property type="entry name" value="Sensor_HK_TwoCompSys"/>
</dbReference>
<feature type="transmembrane region" description="Helical" evidence="4">
    <location>
        <begin position="162"/>
        <end position="180"/>
    </location>
</feature>
<name>A0ABV8DTQ8_9NOCA</name>
<dbReference type="SUPFAM" id="SSF55874">
    <property type="entry name" value="ATPase domain of HSP90 chaperone/DNA topoisomerase II/histidine kinase"/>
    <property type="match status" value="1"/>
</dbReference>
<evidence type="ECO:0000313" key="6">
    <source>
        <dbReference type="EMBL" id="MFC3963492.1"/>
    </source>
</evidence>
<feature type="transmembrane region" description="Helical" evidence="4">
    <location>
        <begin position="111"/>
        <end position="128"/>
    </location>
</feature>
<keyword evidence="1" id="KW-0808">Transferase</keyword>
<evidence type="ECO:0000259" key="5">
    <source>
        <dbReference type="Pfam" id="PF13581"/>
    </source>
</evidence>
<keyword evidence="4" id="KW-0812">Transmembrane</keyword>
<feature type="transmembrane region" description="Helical" evidence="4">
    <location>
        <begin position="50"/>
        <end position="71"/>
    </location>
</feature>
<dbReference type="Proteomes" id="UP001595696">
    <property type="component" value="Unassembled WGS sequence"/>
</dbReference>
<evidence type="ECO:0000256" key="1">
    <source>
        <dbReference type="ARBA" id="ARBA00022679"/>
    </source>
</evidence>
<dbReference type="InterPro" id="IPR036890">
    <property type="entry name" value="HATPase_C_sf"/>
</dbReference>
<keyword evidence="2 6" id="KW-0418">Kinase</keyword>
<keyword evidence="7" id="KW-1185">Reference proteome</keyword>
<feature type="transmembrane region" description="Helical" evidence="4">
    <location>
        <begin position="20"/>
        <end position="38"/>
    </location>
</feature>